<accession>A0A0G0KL95</accession>
<name>A0A0G0KL95_9BACT</name>
<feature type="coiled-coil region" evidence="1">
    <location>
        <begin position="1140"/>
        <end position="1167"/>
    </location>
</feature>
<feature type="region of interest" description="Disordered" evidence="2">
    <location>
        <begin position="1415"/>
        <end position="1461"/>
    </location>
</feature>
<protein>
    <submittedName>
        <fullName evidence="3">Uncharacterized protein</fullName>
    </submittedName>
</protein>
<proteinExistence type="predicted"/>
<evidence type="ECO:0000313" key="3">
    <source>
        <dbReference type="EMBL" id="KKQ41356.1"/>
    </source>
</evidence>
<dbReference type="STRING" id="1619036.US58_C0001G0030"/>
<keyword evidence="1" id="KW-0175">Coiled coil</keyword>
<organism evidence="3 4">
    <name type="scientific">Candidatus Magasanikbacteria bacterium GW2011_GWA2_37_8</name>
    <dbReference type="NCBI Taxonomy" id="1619036"/>
    <lineage>
        <taxon>Bacteria</taxon>
        <taxon>Candidatus Magasanikiibacteriota</taxon>
    </lineage>
</organism>
<sequence length="2009" mass="219206">MAKITGEGVRPENIDYGIQNAEHAQNFLENVQKRFERVRGLAGGLYKNVRDLEKLVFQFERSLKKDENYASGTEFHQDLKRIKDSFKAVLSRLEEVESKVVKTLPAVVDKEKEKIADEVATDEWLDLTGKVKAVVAGSEKTVGPHETAIIPAVKDTTSSADVGPTDTQQIDLEVLKKAEFERGVEVATELADLEALYKYYRLKERSKNVSSKRLGGIKKQLKSLEAIFSEKLKSKTDKQKNLKSAKEKLLSINGEVIKSEKEKGLPVFEPTVMVKPVAEEESKLKPAEFKNDKIVLPDGKVFDLKRTGFRVGADTTTSTAGRYGITKVGANQLGVADFSLKVYRDAKTDQYGVELSYKVPGEKKWEDVSDIKGINPKELKAQLESSMAGIESLSEQLASAAEEAVLPEAEIVEEELVTGPEALPVDAQIAAEAAGAKELADTTRDERAEKVQPAAEIENIKNIADVDFDAEEDRIHFKGGADWVDLRVGGFGVKTDSADYDNAKYISSVYSIGDSGRSNYRITIYQVTLGGGKLEYKFEGTDYDREPGSGFETKSELVWTADKGGAQEFVKAFKNEFQKLKDIVVAKKEAMEKEEAGKKNVADEIFAPDAEEIKALTKEEAKEKRKQVEKFIKSIGAKKRILVFSNGFESGEKLGLENFKLQIAKLWEILKQSDFKGGVYLRAGYGEHGINSGNIALNLESADWESKIQELIKIWYTREKISKEASGFFSDLVIHNDEDSFTPEKEQETLDRIKVLKKMKLHKAVSKDNKFGKIFLTGGPSTSRYDDRQKPHSLYLNIEGDWLGDLAKLTNLPIEQIRAMAEKAGLKAEETAPNAAGGDGKKEGEPVTAGFTKEKFVAPDGAVVNMEIAGVNCKFSAFDEDTLVYEYFIGDDRVSVAVDFNKTNKTYGLSISNKNGYFDDETVFTAYSNEELAIRLGYLVKSTKEYFVKKGLLSESDQENIEPLDNVDQTAANTVDTQDKKKTSWGERWEQVKGIKEAVWQKEIGLALGGVAYKTASTVFGVKFLTDLGGLAHYGWDTLYKKKSEDVLAKGNYGDIAANLQGGKEIKNILKQTEELIGKMAELAKVAKTGRSLIDAVSLANPELSGTDVKKAEIDGAKAELVNKINNAKNINPEGKKRLLGRVEEIVTKYEAEIKTAEDEAAKKMQQEIAAYLTKKISAISIARDALVTATTFSGMLATRAVIYAGGAMIERARKALNEVKQNKAEGAEYSRLDKLNAILKDVTVNATIETARGLALQGAKKDADITKTKRVIDFVQSVGVVMRGFGIYGTAASEGSGMGEQLDKFLENLKENGLLKTMGENFSNNVDRVLSMPGNLWSKVFGKGEVPPADLATSKGRVGYIKSAMDRMAQEKNNTSDPEKLKEIDREIALGKELIAKERSGLDVRKLGYFANEKADPEAPQGSGNLVEKTDGSTTSNPDVVRGGSAVEQTGDAPADGAGVNPETLREVVGDSSVQAEADALKAQGINVSDTTIKEVLERSIQIGEEEGVVESDVVKDPEAFQKIVKSQFLVRPEIVQEVNLNYVNSFLEKHPGANAEVTMLAEKYGLPKDSGTVQKIYDSAKVFAGKDVQTGKVIDTIIEADARRKLTILEAILNSGANGKANALSYLTDKAGLNLHGVALETVGGSKGLAELVNNYKSSDPEMVQKLYLALEQQSGTTLANSGIDFAHQDLYAKGENAHFLGLDEKGKPIMEEGEAYKVAKEIKSPDVLGGRVPVPKGEEIVIEKGVLLPLDTTPTGSAAVVPDTFGGHGEKEFNAYSAWAETDPGAHILLDQKGWSEEETGEFLQTFAKAHPDADLSRIGSDPDLSNQFLGSLAIYEPKGSDVSAAVDREIARVAQSGDGTRIAGTENDDWVNKAVDKEVARVVASEKPVEPKPTAVPVEATPEVVGPTPKAPIVVGELIKGKVEVKFLDDTTVRDVNIKNAYEPKIDPNDATKLKLKIGNSLVSGKLTHVEISGITKPAFEYTNDDGSTTKLGFDKYGGLKAIED</sequence>
<reference evidence="3 4" key="1">
    <citation type="journal article" date="2015" name="Nature">
        <title>rRNA introns, odd ribosomes, and small enigmatic genomes across a large radiation of phyla.</title>
        <authorList>
            <person name="Brown C.T."/>
            <person name="Hug L.A."/>
            <person name="Thomas B.C."/>
            <person name="Sharon I."/>
            <person name="Castelle C.J."/>
            <person name="Singh A."/>
            <person name="Wilkins M.J."/>
            <person name="Williams K.H."/>
            <person name="Banfield J.F."/>
        </authorList>
    </citation>
    <scope>NUCLEOTIDE SEQUENCE [LARGE SCALE GENOMIC DNA]</scope>
</reference>
<evidence type="ECO:0000256" key="2">
    <source>
        <dbReference type="SAM" id="MobiDB-lite"/>
    </source>
</evidence>
<dbReference type="EMBL" id="LBTN01000001">
    <property type="protein sequence ID" value="KKQ41356.1"/>
    <property type="molecule type" value="Genomic_DNA"/>
</dbReference>
<dbReference type="Proteomes" id="UP000034333">
    <property type="component" value="Unassembled WGS sequence"/>
</dbReference>
<gene>
    <name evidence="3" type="ORF">US58_C0001G0030</name>
</gene>
<comment type="caution">
    <text evidence="3">The sequence shown here is derived from an EMBL/GenBank/DDBJ whole genome shotgun (WGS) entry which is preliminary data.</text>
</comment>
<evidence type="ECO:0000256" key="1">
    <source>
        <dbReference type="SAM" id="Coils"/>
    </source>
</evidence>
<evidence type="ECO:0000313" key="4">
    <source>
        <dbReference type="Proteomes" id="UP000034333"/>
    </source>
</evidence>